<dbReference type="Pfam" id="PF15227">
    <property type="entry name" value="zf-C3HC4_4"/>
    <property type="match status" value="1"/>
</dbReference>
<dbReference type="SMART" id="SM00184">
    <property type="entry name" value="RING"/>
    <property type="match status" value="1"/>
</dbReference>
<dbReference type="SMART" id="SM00589">
    <property type="entry name" value="PRY"/>
    <property type="match status" value="1"/>
</dbReference>
<sequence length="455" mass="51530">MAAMDLAKCLREELTCSVCMEYFIEPVTIGCGHSFCRICLLRCSADVQTSFSCPECLGVCQLKDLEINKRLGRLAVIGKQLGPHLLRGPAEEKELCERHQQSLKLFCQEDDTTICVSCYRSKEHGEHSERFQELLHPLWAEIEEVQTVLAAEKNEFSSGEGKKCPQNLVSDFEKMHRFLDEELELRLRSLEKNERETLQKLRQSKAHLFQQSRSHRAGGEVILYDQLFALSRSVLVLQQWPKATTSLELTACWIPGMREILSRYAVDMTLDPNIASPHLIVSQDRKSVTFVEAPQDVPDHQDRFDNCGSVLGAPVFTSGRHYWEVELGDKPEWEVAVCYESMSRKNNVPVAPGDIFSLMAFQPLSGASFWIAFPFTQLTMALPIRRVGVFLDYEAGVISFYNVSEKCLIHSSPPVRFSGPLRPVFSPCLTFEGRNAGPLIIGRVCEQHLLNQDLD</sequence>
<dbReference type="GO" id="GO:0045087">
    <property type="term" value="P:innate immune response"/>
    <property type="evidence" value="ECO:0000318"/>
    <property type="project" value="GO_Central"/>
</dbReference>
<dbReference type="AlphaFoldDB" id="F7DM59"/>
<gene>
    <name evidence="8" type="primary">LOC100079940</name>
</gene>
<evidence type="ECO:0000313" key="9">
    <source>
        <dbReference type="Proteomes" id="UP000002279"/>
    </source>
</evidence>
<dbReference type="GO" id="GO:0005737">
    <property type="term" value="C:cytoplasm"/>
    <property type="evidence" value="ECO:0000318"/>
    <property type="project" value="GO_Central"/>
</dbReference>
<organism evidence="8 9">
    <name type="scientific">Ornithorhynchus anatinus</name>
    <name type="common">Duckbill platypus</name>
    <dbReference type="NCBI Taxonomy" id="9258"/>
    <lineage>
        <taxon>Eukaryota</taxon>
        <taxon>Metazoa</taxon>
        <taxon>Chordata</taxon>
        <taxon>Craniata</taxon>
        <taxon>Vertebrata</taxon>
        <taxon>Euteleostomi</taxon>
        <taxon>Mammalia</taxon>
        <taxon>Monotremata</taxon>
        <taxon>Ornithorhynchidae</taxon>
        <taxon>Ornithorhynchus</taxon>
    </lineage>
</organism>
<evidence type="ECO:0000256" key="3">
    <source>
        <dbReference type="ARBA" id="ARBA00022833"/>
    </source>
</evidence>
<dbReference type="InterPro" id="IPR001841">
    <property type="entry name" value="Znf_RING"/>
</dbReference>
<dbReference type="InterPro" id="IPR017907">
    <property type="entry name" value="Znf_RING_CS"/>
</dbReference>
<dbReference type="PROSITE" id="PS50119">
    <property type="entry name" value="ZF_BBOX"/>
    <property type="match status" value="1"/>
</dbReference>
<feature type="domain" description="B30.2/SPRY" evidence="7">
    <location>
        <begin position="248"/>
        <end position="446"/>
    </location>
</feature>
<evidence type="ECO:0000259" key="7">
    <source>
        <dbReference type="PROSITE" id="PS50188"/>
    </source>
</evidence>
<dbReference type="InterPro" id="IPR013083">
    <property type="entry name" value="Znf_RING/FYVE/PHD"/>
</dbReference>
<dbReference type="SUPFAM" id="SSF57845">
    <property type="entry name" value="B-box zinc-binding domain"/>
    <property type="match status" value="1"/>
</dbReference>
<reference evidence="8" key="3">
    <citation type="submission" date="2025-09" db="UniProtKB">
        <authorList>
            <consortium name="Ensembl"/>
        </authorList>
    </citation>
    <scope>IDENTIFICATION</scope>
    <source>
        <strain evidence="8">Glennie</strain>
    </source>
</reference>
<dbReference type="Pfam" id="PF00622">
    <property type="entry name" value="SPRY"/>
    <property type="match status" value="1"/>
</dbReference>
<evidence type="ECO:0000259" key="5">
    <source>
        <dbReference type="PROSITE" id="PS50089"/>
    </source>
</evidence>
<dbReference type="OMA" id="MDYFSHP"/>
<dbReference type="CDD" id="cd13733">
    <property type="entry name" value="SPRY_PRY_C-I_1"/>
    <property type="match status" value="1"/>
</dbReference>
<feature type="domain" description="RING-type" evidence="5">
    <location>
        <begin position="16"/>
        <end position="56"/>
    </location>
</feature>
<protein>
    <submittedName>
        <fullName evidence="8">Uncharacterized protein</fullName>
    </submittedName>
</protein>
<keyword evidence="3" id="KW-0862">Zinc</keyword>
<dbReference type="FunFam" id="2.60.120.920:FF:000004">
    <property type="entry name" value="Butyrophilin subfamily 1 member A1"/>
    <property type="match status" value="1"/>
</dbReference>
<dbReference type="SMART" id="SM00336">
    <property type="entry name" value="BBOX"/>
    <property type="match status" value="1"/>
</dbReference>
<dbReference type="Proteomes" id="UP000002279">
    <property type="component" value="Chromosome 4"/>
</dbReference>
<evidence type="ECO:0000256" key="2">
    <source>
        <dbReference type="ARBA" id="ARBA00022771"/>
    </source>
</evidence>
<dbReference type="PROSITE" id="PS50089">
    <property type="entry name" value="ZF_RING_2"/>
    <property type="match status" value="1"/>
</dbReference>
<proteinExistence type="predicted"/>
<dbReference type="GO" id="GO:0008270">
    <property type="term" value="F:zinc ion binding"/>
    <property type="evidence" value="ECO:0007669"/>
    <property type="project" value="UniProtKB-KW"/>
</dbReference>
<dbReference type="InterPro" id="IPR013320">
    <property type="entry name" value="ConA-like_dom_sf"/>
</dbReference>
<dbReference type="GeneTree" id="ENSGT00940000154582"/>
<dbReference type="Gene3D" id="2.60.120.920">
    <property type="match status" value="1"/>
</dbReference>
<dbReference type="InterPro" id="IPR043136">
    <property type="entry name" value="B30.2/SPRY_sf"/>
</dbReference>
<name>F7DM59_ORNAN</name>
<keyword evidence="1" id="KW-0479">Metal-binding</keyword>
<dbReference type="InterPro" id="IPR001870">
    <property type="entry name" value="B30.2/SPRY"/>
</dbReference>
<dbReference type="InterPro" id="IPR000315">
    <property type="entry name" value="Znf_B-box"/>
</dbReference>
<dbReference type="Gene3D" id="3.30.160.60">
    <property type="entry name" value="Classic Zinc Finger"/>
    <property type="match status" value="1"/>
</dbReference>
<dbReference type="PROSITE" id="PS00518">
    <property type="entry name" value="ZF_RING_1"/>
    <property type="match status" value="1"/>
</dbReference>
<dbReference type="SUPFAM" id="SSF49899">
    <property type="entry name" value="Concanavalin A-like lectins/glucanases"/>
    <property type="match status" value="1"/>
</dbReference>
<dbReference type="PANTHER" id="PTHR24103">
    <property type="entry name" value="E3 UBIQUITIN-PROTEIN LIGASE TRIM"/>
    <property type="match status" value="1"/>
</dbReference>
<reference evidence="8" key="2">
    <citation type="submission" date="2025-08" db="UniProtKB">
        <authorList>
            <consortium name="Ensembl"/>
        </authorList>
    </citation>
    <scope>IDENTIFICATION</scope>
    <source>
        <strain evidence="8">Glennie</strain>
    </source>
</reference>
<dbReference type="FunCoup" id="F7DM59">
    <property type="interactions" value="2"/>
</dbReference>
<dbReference type="Ensembl" id="ENSOANT00000007285.2">
    <property type="protein sequence ID" value="ENSOANP00000007283.2"/>
    <property type="gene ID" value="ENSOANG00000004595.3"/>
</dbReference>
<dbReference type="SUPFAM" id="SSF57850">
    <property type="entry name" value="RING/U-box"/>
    <property type="match status" value="1"/>
</dbReference>
<dbReference type="InterPro" id="IPR003877">
    <property type="entry name" value="SPRY_dom"/>
</dbReference>
<dbReference type="GO" id="GO:0061630">
    <property type="term" value="F:ubiquitin protein ligase activity"/>
    <property type="evidence" value="ECO:0000318"/>
    <property type="project" value="GO_Central"/>
</dbReference>
<dbReference type="PRINTS" id="PR01407">
    <property type="entry name" value="BUTYPHLNCDUF"/>
</dbReference>
<keyword evidence="2 4" id="KW-0863">Zinc-finger</keyword>
<evidence type="ECO:0000259" key="6">
    <source>
        <dbReference type="PROSITE" id="PS50119"/>
    </source>
</evidence>
<dbReference type="InterPro" id="IPR003879">
    <property type="entry name" value="Butyrophylin_SPRY"/>
</dbReference>
<dbReference type="InParanoid" id="F7DM59"/>
<dbReference type="Pfam" id="PF13765">
    <property type="entry name" value="PRY"/>
    <property type="match status" value="1"/>
</dbReference>
<dbReference type="SMART" id="SM00449">
    <property type="entry name" value="SPRY"/>
    <property type="match status" value="1"/>
</dbReference>
<dbReference type="PROSITE" id="PS50188">
    <property type="entry name" value="B302_SPRY"/>
    <property type="match status" value="1"/>
</dbReference>
<dbReference type="HOGENOM" id="CLU_013137_0_3_1"/>
<feature type="domain" description="B box-type" evidence="6">
    <location>
        <begin position="91"/>
        <end position="128"/>
    </location>
</feature>
<evidence type="ECO:0000256" key="4">
    <source>
        <dbReference type="PROSITE-ProRule" id="PRU00024"/>
    </source>
</evidence>
<keyword evidence="9" id="KW-1185">Reference proteome</keyword>
<dbReference type="Gene3D" id="3.30.40.10">
    <property type="entry name" value="Zinc/RING finger domain, C3HC4 (zinc finger)"/>
    <property type="match status" value="1"/>
</dbReference>
<dbReference type="InterPro" id="IPR006574">
    <property type="entry name" value="PRY"/>
</dbReference>
<evidence type="ECO:0000313" key="8">
    <source>
        <dbReference type="Ensembl" id="ENSOANP00000007283.2"/>
    </source>
</evidence>
<reference evidence="8 9" key="1">
    <citation type="journal article" date="2008" name="Nature">
        <title>Genome analysis of the platypus reveals unique signatures of evolution.</title>
        <authorList>
            <person name="Warren W.C."/>
            <person name="Hillier L.W."/>
            <person name="Marshall Graves J.A."/>
            <person name="Birney E."/>
            <person name="Ponting C.P."/>
            <person name="Grutzner F."/>
            <person name="Belov K."/>
            <person name="Miller W."/>
            <person name="Clarke L."/>
            <person name="Chinwalla A.T."/>
            <person name="Yang S.P."/>
            <person name="Heger A."/>
            <person name="Locke D.P."/>
            <person name="Miethke P."/>
            <person name="Waters P.D."/>
            <person name="Veyrunes F."/>
            <person name="Fulton L."/>
            <person name="Fulton B."/>
            <person name="Graves T."/>
            <person name="Wallis J."/>
            <person name="Puente X.S."/>
            <person name="Lopez-Otin C."/>
            <person name="Ordonez G.R."/>
            <person name="Eichler E.E."/>
            <person name="Chen L."/>
            <person name="Cheng Z."/>
            <person name="Deakin J.E."/>
            <person name="Alsop A."/>
            <person name="Thompson K."/>
            <person name="Kirby P."/>
            <person name="Papenfuss A.T."/>
            <person name="Wakefield M.J."/>
            <person name="Olender T."/>
            <person name="Lancet D."/>
            <person name="Huttley G.A."/>
            <person name="Smit A.F."/>
            <person name="Pask A."/>
            <person name="Temple-Smith P."/>
            <person name="Batzer M.A."/>
            <person name="Walker J.A."/>
            <person name="Konkel M.K."/>
            <person name="Harris R.S."/>
            <person name="Whittington C.M."/>
            <person name="Wong E.S."/>
            <person name="Gemmell N.J."/>
            <person name="Buschiazzo E."/>
            <person name="Vargas Jentzsch I.M."/>
            <person name="Merkel A."/>
            <person name="Schmitz J."/>
            <person name="Zemann A."/>
            <person name="Churakov G."/>
            <person name="Kriegs J.O."/>
            <person name="Brosius J."/>
            <person name="Murchison E.P."/>
            <person name="Sachidanandam R."/>
            <person name="Smith C."/>
            <person name="Hannon G.J."/>
            <person name="Tsend-Ayush E."/>
            <person name="McMillan D."/>
            <person name="Attenborough R."/>
            <person name="Rens W."/>
            <person name="Ferguson-Smith M."/>
            <person name="Lefevre C.M."/>
            <person name="Sharp J.A."/>
            <person name="Nicholas K.R."/>
            <person name="Ray D.A."/>
            <person name="Kube M."/>
            <person name="Reinhardt R."/>
            <person name="Pringle T.H."/>
            <person name="Taylor J."/>
            <person name="Jones R.C."/>
            <person name="Nixon B."/>
            <person name="Dacheux J.L."/>
            <person name="Niwa H."/>
            <person name="Sekita Y."/>
            <person name="Huang X."/>
            <person name="Stark A."/>
            <person name="Kheradpour P."/>
            <person name="Kellis M."/>
            <person name="Flicek P."/>
            <person name="Chen Y."/>
            <person name="Webber C."/>
            <person name="Hardison R."/>
            <person name="Nelson J."/>
            <person name="Hallsworth-Pepin K."/>
            <person name="Delehaunty K."/>
            <person name="Markovic C."/>
            <person name="Minx P."/>
            <person name="Feng Y."/>
            <person name="Kremitzki C."/>
            <person name="Mitreva M."/>
            <person name="Glasscock J."/>
            <person name="Wylie T."/>
            <person name="Wohldmann P."/>
            <person name="Thiru P."/>
            <person name="Nhan M.N."/>
            <person name="Pohl C.S."/>
            <person name="Smith S.M."/>
            <person name="Hou S."/>
            <person name="Nefedov M."/>
            <person name="de Jong P.J."/>
            <person name="Renfree M.B."/>
            <person name="Mardis E.R."/>
            <person name="Wilson R.K."/>
        </authorList>
    </citation>
    <scope>NUCLEOTIDE SEQUENCE [LARGE SCALE GENOMIC DNA]</scope>
    <source>
        <strain evidence="8 9">Glennie</strain>
    </source>
</reference>
<dbReference type="InterPro" id="IPR050143">
    <property type="entry name" value="TRIM/RBCC"/>
</dbReference>
<accession>F7DM59</accession>
<evidence type="ECO:0000256" key="1">
    <source>
        <dbReference type="ARBA" id="ARBA00022723"/>
    </source>
</evidence>
<dbReference type="Pfam" id="PF00643">
    <property type="entry name" value="zf-B_box"/>
    <property type="match status" value="1"/>
</dbReference>